<name>A0A223LHJ2_9CAUD</name>
<accession>A0A223LHJ2</accession>
<reference evidence="2" key="1">
    <citation type="submission" date="2017-07" db="EMBL/GenBank/DDBJ databases">
        <authorList>
            <person name="Abker F."/>
            <person name="Adetunja A."/>
            <person name="Azinge I."/>
            <person name="Baskerville V."/>
            <person name="Brown C."/>
            <person name="Cabassa I."/>
            <person name="Cannady D."/>
            <person name="Duran G."/>
            <person name="Franklin M."/>
            <person name="Kontchou K."/>
            <person name="Kelly K.-A."/>
            <person name="Mohamed A."/>
            <person name="Okusolubo T."/>
            <person name="Oriala D."/>
            <person name="Shrestha A."/>
            <person name="Song A."/>
            <person name="Spruill R."/>
            <person name="Williams K."/>
            <person name="Nunn R."/>
            <person name="Johnson A."/>
            <person name="Erill I."/>
            <person name="Caruso S.M."/>
        </authorList>
    </citation>
    <scope>NUCLEOTIDE SEQUENCE [LARGE SCALE GENOMIC DNA]</scope>
</reference>
<evidence type="ECO:0000313" key="2">
    <source>
        <dbReference type="Proteomes" id="UP000222424"/>
    </source>
</evidence>
<protein>
    <submittedName>
        <fullName evidence="1">Nucleotide pyrophosphohydrolase</fullName>
    </submittedName>
</protein>
<gene>
    <name evidence="1" type="ORF">ANTHONY_203</name>
</gene>
<dbReference type="CDD" id="cd11533">
    <property type="entry name" value="NTP-PPase_Af0060_like"/>
    <property type="match status" value="1"/>
</dbReference>
<sequence>MKGEISMNEYLLRQFVELSVYNEKSLEQTGLKLMEESGEVAEALLSFTNAAGSTYKAKDYHDLVEELVDVIMVAQSMLYRLGANDALRDEVLEKKIKKWAATTAVKNFMEDDSYDD</sequence>
<dbReference type="Proteomes" id="UP000222424">
    <property type="component" value="Genome"/>
</dbReference>
<proteinExistence type="predicted"/>
<dbReference type="EMBL" id="MF498901">
    <property type="protein sequence ID" value="ASU01043.1"/>
    <property type="molecule type" value="Genomic_DNA"/>
</dbReference>
<keyword evidence="1" id="KW-0378">Hydrolase</keyword>
<organism evidence="1 2">
    <name type="scientific">Bacillus phage Anthony</name>
    <dbReference type="NCBI Taxonomy" id="2024253"/>
    <lineage>
        <taxon>Viruses</taxon>
        <taxon>Duplodnaviria</taxon>
        <taxon>Heunggongvirae</taxon>
        <taxon>Uroviricota</taxon>
        <taxon>Caudoviricetes</taxon>
        <taxon>Herelleviridae</taxon>
        <taxon>Bastillevirinae</taxon>
        <taxon>Bastillevirus</taxon>
        <taxon>Bastillevirus CAM003</taxon>
    </lineage>
</organism>
<dbReference type="GO" id="GO:0016787">
    <property type="term" value="F:hydrolase activity"/>
    <property type="evidence" value="ECO:0007669"/>
    <property type="project" value="UniProtKB-KW"/>
</dbReference>
<dbReference type="Gene3D" id="1.10.287.1080">
    <property type="entry name" value="MazG-like"/>
    <property type="match status" value="1"/>
</dbReference>
<dbReference type="SUPFAM" id="SSF101386">
    <property type="entry name" value="all-alpha NTP pyrophosphatases"/>
    <property type="match status" value="1"/>
</dbReference>
<dbReference type="InterPro" id="IPR044548">
    <property type="entry name" value="AF0060_NTP-PPase_MazG-like"/>
</dbReference>
<evidence type="ECO:0000313" key="1">
    <source>
        <dbReference type="EMBL" id="ASU01043.1"/>
    </source>
</evidence>